<proteinExistence type="predicted"/>
<protein>
    <submittedName>
        <fullName evidence="1">Uncharacterized protein</fullName>
    </submittedName>
</protein>
<accession>A0A371C5Y3</accession>
<evidence type="ECO:0000313" key="2">
    <source>
        <dbReference type="Proteomes" id="UP000256601"/>
    </source>
</evidence>
<dbReference type="Proteomes" id="UP000256601">
    <property type="component" value="Unassembled WGS sequence"/>
</dbReference>
<evidence type="ECO:0000313" key="1">
    <source>
        <dbReference type="EMBL" id="RDW25717.1"/>
    </source>
</evidence>
<reference evidence="1 2" key="1">
    <citation type="submission" date="2018-07" db="EMBL/GenBank/DDBJ databases">
        <title>Draft Genome Assemblies for Five Robust Yarrowia lipolytica Strains Exhibiting High Lipid Production and Pentose Sugar Utilization and Sugar Alcohol Secretion from Undetoxified Lignocellulosic Biomass Hydrolysates.</title>
        <authorList>
            <consortium name="DOE Joint Genome Institute"/>
            <person name="Walker C."/>
            <person name="Ryu S."/>
            <person name="Na H."/>
            <person name="Zane M."/>
            <person name="LaButti K."/>
            <person name="Lipzen A."/>
            <person name="Haridas S."/>
            <person name="Barry K."/>
            <person name="Grigoriev I.V."/>
            <person name="Quarterman J."/>
            <person name="Slininger P."/>
            <person name="Dien B."/>
            <person name="Trinh C.T."/>
        </authorList>
    </citation>
    <scope>NUCLEOTIDE SEQUENCE [LARGE SCALE GENOMIC DNA]</scope>
    <source>
        <strain evidence="1 2">YB392</strain>
    </source>
</reference>
<name>A0A371C5Y3_YARLL</name>
<gene>
    <name evidence="1" type="ORF">B0I71DRAFT_132072</name>
</gene>
<dbReference type="AlphaFoldDB" id="A0A371C5Y3"/>
<sequence length="104" mass="11313">MVSLIAFLSFSRSASQTFPLNLFSESVLEGEGERLVAILAAIRADFLSHPRPCTFQHRSPFAQIALWKVDPCPCNSDLLGITSTLFNSGDVENTVGINVEGDLN</sequence>
<organism evidence="1 2">
    <name type="scientific">Yarrowia lipolytica</name>
    <name type="common">Candida lipolytica</name>
    <dbReference type="NCBI Taxonomy" id="4952"/>
    <lineage>
        <taxon>Eukaryota</taxon>
        <taxon>Fungi</taxon>
        <taxon>Dikarya</taxon>
        <taxon>Ascomycota</taxon>
        <taxon>Saccharomycotina</taxon>
        <taxon>Dipodascomycetes</taxon>
        <taxon>Dipodascales</taxon>
        <taxon>Dipodascales incertae sedis</taxon>
        <taxon>Yarrowia</taxon>
    </lineage>
</organism>
<dbReference type="EMBL" id="KZ858995">
    <property type="protein sequence ID" value="RDW25717.1"/>
    <property type="molecule type" value="Genomic_DNA"/>
</dbReference>